<dbReference type="RefSeq" id="WP_070021955.1">
    <property type="nucleotide sequence ID" value="NZ_FNTD01000004.1"/>
</dbReference>
<proteinExistence type="predicted"/>
<dbReference type="InterPro" id="IPR046266">
    <property type="entry name" value="DUF6299"/>
</dbReference>
<name>A0A1H5DNW6_9ACTN</name>
<feature type="domain" description="DUF6299" evidence="2">
    <location>
        <begin position="29"/>
        <end position="140"/>
    </location>
</feature>
<accession>A0A1H5DNW6</accession>
<reference evidence="3" key="1">
    <citation type="submission" date="2016-10" db="EMBL/GenBank/DDBJ databases">
        <authorList>
            <person name="de Groot N.N."/>
        </authorList>
    </citation>
    <scope>NUCLEOTIDE SEQUENCE [LARGE SCALE GENOMIC DNA]</scope>
    <source>
        <strain evidence="3">DSM 40306</strain>
    </source>
</reference>
<feature type="signal peptide" evidence="1">
    <location>
        <begin position="1"/>
        <end position="26"/>
    </location>
</feature>
<dbReference type="EMBL" id="FNTD01000004">
    <property type="protein sequence ID" value="SED80498.1"/>
    <property type="molecule type" value="Genomic_DNA"/>
</dbReference>
<dbReference type="Pfam" id="PF19816">
    <property type="entry name" value="DUF6299"/>
    <property type="match status" value="1"/>
</dbReference>
<organism evidence="3">
    <name type="scientific">Streptomyces misionensis</name>
    <dbReference type="NCBI Taxonomy" id="67331"/>
    <lineage>
        <taxon>Bacteria</taxon>
        <taxon>Bacillati</taxon>
        <taxon>Actinomycetota</taxon>
        <taxon>Actinomycetes</taxon>
        <taxon>Kitasatosporales</taxon>
        <taxon>Streptomycetaceae</taxon>
        <taxon>Streptomyces</taxon>
    </lineage>
</organism>
<dbReference type="Proteomes" id="UP000182375">
    <property type="component" value="Unassembled WGS sequence"/>
</dbReference>
<feature type="chain" id="PRO_5010194466" description="DUF6299 domain-containing protein" evidence="1">
    <location>
        <begin position="27"/>
        <end position="141"/>
    </location>
</feature>
<evidence type="ECO:0000259" key="2">
    <source>
        <dbReference type="Pfam" id="PF19816"/>
    </source>
</evidence>
<evidence type="ECO:0000256" key="1">
    <source>
        <dbReference type="SAM" id="SignalP"/>
    </source>
</evidence>
<gene>
    <name evidence="3" type="ORF">SAMN04490357_5893</name>
</gene>
<sequence>MRVRSALAAVLGAAALLVTAVGPAGAAPGEFVTVDSTGRLAADGTLTLTGTYRCTGATGPVFTTSSVSQRDPRVSHGIGGGLARCDGLTHTWANSGRVTSENLVPGRAHVRATLMELRAHGLIPLPVFHATAERDVTLLQG</sequence>
<keyword evidence="1" id="KW-0732">Signal</keyword>
<dbReference type="STRING" id="67331.SAMN04490357_5893"/>
<protein>
    <recommendedName>
        <fullName evidence="2">DUF6299 domain-containing protein</fullName>
    </recommendedName>
</protein>
<dbReference type="GeneID" id="95514955"/>
<dbReference type="AlphaFoldDB" id="A0A1H5DNW6"/>
<evidence type="ECO:0000313" key="3">
    <source>
        <dbReference type="EMBL" id="SED80498.1"/>
    </source>
</evidence>